<evidence type="ECO:0000313" key="1">
    <source>
        <dbReference type="EMBL" id="KAK1656753.1"/>
    </source>
</evidence>
<gene>
    <name evidence="1" type="ORF">BDP55DRAFT_721938</name>
</gene>
<reference evidence="1" key="1">
    <citation type="submission" date="2021-06" db="EMBL/GenBank/DDBJ databases">
        <title>Comparative genomics, transcriptomics and evolutionary studies reveal genomic signatures of adaptation to plant cell wall in hemibiotrophic fungi.</title>
        <authorList>
            <consortium name="DOE Joint Genome Institute"/>
            <person name="Baroncelli R."/>
            <person name="Diaz J.F."/>
            <person name="Benocci T."/>
            <person name="Peng M."/>
            <person name="Battaglia E."/>
            <person name="Haridas S."/>
            <person name="Andreopoulos W."/>
            <person name="Labutti K."/>
            <person name="Pangilinan J."/>
            <person name="Floch G.L."/>
            <person name="Makela M.R."/>
            <person name="Henrissat B."/>
            <person name="Grigoriev I.V."/>
            <person name="Crouch J.A."/>
            <person name="De Vries R.P."/>
            <person name="Sukno S.A."/>
            <person name="Thon M.R."/>
        </authorList>
    </citation>
    <scope>NUCLEOTIDE SEQUENCE</scope>
    <source>
        <strain evidence="1">CBS 193.32</strain>
    </source>
</reference>
<dbReference type="RefSeq" id="XP_060421517.1">
    <property type="nucleotide sequence ID" value="XM_060578536.1"/>
</dbReference>
<dbReference type="EMBL" id="JAHMHR010000123">
    <property type="protein sequence ID" value="KAK1656753.1"/>
    <property type="molecule type" value="Genomic_DNA"/>
</dbReference>
<accession>A0AAJ0A6F3</accession>
<evidence type="ECO:0000313" key="2">
    <source>
        <dbReference type="Proteomes" id="UP001224890"/>
    </source>
</evidence>
<sequence>MESFHFHFFTHPITTRTEFPETSSCREILTRTALANMDFPIPSIRLSRYSLFLSGAISRPQKVENGRLRGKPGKLSTQNDEGDVVTVPPTALPYIPEKEDIVSFLDEWQQCASDLRKHLIYLTRRNNPCCPAMRQLQWTCEQVLCRWEACFRHACPGLESPVDSNMALPDLTSPIWDAFLEEGAFEATAD</sequence>
<organism evidence="1 2">
    <name type="scientific">Colletotrichum godetiae</name>
    <dbReference type="NCBI Taxonomy" id="1209918"/>
    <lineage>
        <taxon>Eukaryota</taxon>
        <taxon>Fungi</taxon>
        <taxon>Dikarya</taxon>
        <taxon>Ascomycota</taxon>
        <taxon>Pezizomycotina</taxon>
        <taxon>Sordariomycetes</taxon>
        <taxon>Hypocreomycetidae</taxon>
        <taxon>Glomerellales</taxon>
        <taxon>Glomerellaceae</taxon>
        <taxon>Colletotrichum</taxon>
        <taxon>Colletotrichum acutatum species complex</taxon>
    </lineage>
</organism>
<dbReference type="AlphaFoldDB" id="A0AAJ0A6F3"/>
<dbReference type="Proteomes" id="UP001224890">
    <property type="component" value="Unassembled WGS sequence"/>
</dbReference>
<name>A0AAJ0A6F3_9PEZI</name>
<comment type="caution">
    <text evidence="1">The sequence shown here is derived from an EMBL/GenBank/DDBJ whole genome shotgun (WGS) entry which is preliminary data.</text>
</comment>
<keyword evidence="2" id="KW-1185">Reference proteome</keyword>
<protein>
    <submittedName>
        <fullName evidence="1">Uncharacterized protein</fullName>
    </submittedName>
</protein>
<dbReference type="GeneID" id="85463062"/>
<proteinExistence type="predicted"/>